<evidence type="ECO:0000313" key="2">
    <source>
        <dbReference type="Proteomes" id="UP000012960"/>
    </source>
</evidence>
<name>A0A804IW08_MUSAM</name>
<dbReference type="Gramene" id="Ma04_t31270.1">
    <property type="protein sequence ID" value="Ma04_p31270.1"/>
    <property type="gene ID" value="Ma04_g31270"/>
</dbReference>
<organism evidence="1 2">
    <name type="scientific">Musa acuminata subsp. malaccensis</name>
    <name type="common">Wild banana</name>
    <name type="synonym">Musa malaccensis</name>
    <dbReference type="NCBI Taxonomy" id="214687"/>
    <lineage>
        <taxon>Eukaryota</taxon>
        <taxon>Viridiplantae</taxon>
        <taxon>Streptophyta</taxon>
        <taxon>Embryophyta</taxon>
        <taxon>Tracheophyta</taxon>
        <taxon>Spermatophyta</taxon>
        <taxon>Magnoliopsida</taxon>
        <taxon>Liliopsida</taxon>
        <taxon>Zingiberales</taxon>
        <taxon>Musaceae</taxon>
        <taxon>Musa</taxon>
    </lineage>
</organism>
<proteinExistence type="predicted"/>
<reference evidence="1" key="1">
    <citation type="submission" date="2021-05" db="UniProtKB">
        <authorList>
            <consortium name="EnsemblPlants"/>
        </authorList>
    </citation>
    <scope>IDENTIFICATION</scope>
    <source>
        <strain evidence="1">subsp. malaccensis</strain>
    </source>
</reference>
<keyword evidence="2" id="KW-1185">Reference proteome</keyword>
<dbReference type="Proteomes" id="UP000012960">
    <property type="component" value="Unplaced"/>
</dbReference>
<accession>A0A804IW08</accession>
<dbReference type="AlphaFoldDB" id="A0A804IW08"/>
<dbReference type="InParanoid" id="A0A804IW08"/>
<dbReference type="EnsemblPlants" id="Ma04_t31270.1">
    <property type="protein sequence ID" value="Ma04_p31270.1"/>
    <property type="gene ID" value="Ma04_g31270"/>
</dbReference>
<evidence type="ECO:0000313" key="1">
    <source>
        <dbReference type="EnsemblPlants" id="Ma04_p31270.1"/>
    </source>
</evidence>
<sequence>MPERLMGTDCKFVGDMSTLVQIQLGPKIRQRIYNPSTDKD</sequence>
<protein>
    <submittedName>
        <fullName evidence="1">Uncharacterized protein</fullName>
    </submittedName>
</protein>